<evidence type="ECO:0000259" key="4">
    <source>
        <dbReference type="Pfam" id="PF06094"/>
    </source>
</evidence>
<dbReference type="InterPro" id="IPR039126">
    <property type="entry name" value="GGACT"/>
</dbReference>
<proteinExistence type="inferred from homology"/>
<dbReference type="RefSeq" id="WP_091567144.1">
    <property type="nucleotide sequence ID" value="NZ_FMZA01000005.1"/>
</dbReference>
<keyword evidence="6" id="KW-1185">Reference proteome</keyword>
<organism evidence="5 6">
    <name type="scientific">Melghirimyces thermohalophilus</name>
    <dbReference type="NCBI Taxonomy" id="1236220"/>
    <lineage>
        <taxon>Bacteria</taxon>
        <taxon>Bacillati</taxon>
        <taxon>Bacillota</taxon>
        <taxon>Bacilli</taxon>
        <taxon>Bacillales</taxon>
        <taxon>Thermoactinomycetaceae</taxon>
        <taxon>Melghirimyces</taxon>
    </lineage>
</organism>
<dbReference type="Gene3D" id="3.10.490.10">
    <property type="entry name" value="Gamma-glutamyl cyclotransferase-like"/>
    <property type="match status" value="2"/>
</dbReference>
<accession>A0A1G6K243</accession>
<protein>
    <recommendedName>
        <fullName evidence="3">Gamma-glutamylcyclotransferase family protein</fullName>
    </recommendedName>
</protein>
<dbReference type="STRING" id="1236220.SAMN04488112_10530"/>
<keyword evidence="5" id="KW-0808">Transferase</keyword>
<dbReference type="Proteomes" id="UP000199387">
    <property type="component" value="Unassembled WGS sequence"/>
</dbReference>
<feature type="domain" description="Gamma-glutamylcyclotransferase AIG2-like" evidence="4">
    <location>
        <begin position="11"/>
        <end position="130"/>
    </location>
</feature>
<dbReference type="Pfam" id="PF06094">
    <property type="entry name" value="GGACT"/>
    <property type="match status" value="1"/>
</dbReference>
<dbReference type="PANTHER" id="PTHR12510:SF4">
    <property type="entry name" value="GAMMA-GLUTAMYLAMINECYCLOTRANSFERASE"/>
    <property type="match status" value="1"/>
</dbReference>
<sequence>MGALTGAKQRVFVYGSLRRGERYHLLLAESKVEALQAWTKGELIDTGWGYPGLMEGEDRVYGELYRVDEKTLARLDHLEGYQSDAPVKPGGYRRVWRRIYTDRGPVKAYVYLFEMPETHPFRKVMYGDWKARHLGQQKEWLYFAYGSCMDDERFHSQGVAEEFHDVLGRGVLRRHAMRYTLPYSDGGRADIVEQRGRRVEGKVYRTSPRGLDYLFWREGVHSGVYRPAWVPVVIEGKMVENVLTFIVIDKKKETAPPEHYAREILRGSEGVVSSAYHRRLRRRLKKKFGMVVEY</sequence>
<dbReference type="InterPro" id="IPR009288">
    <property type="entry name" value="AIG2-like_dom"/>
</dbReference>
<dbReference type="PANTHER" id="PTHR12510">
    <property type="entry name" value="TROPONIN C-AKIN-1 PROTEIN"/>
    <property type="match status" value="1"/>
</dbReference>
<evidence type="ECO:0000313" key="6">
    <source>
        <dbReference type="Proteomes" id="UP000199387"/>
    </source>
</evidence>
<gene>
    <name evidence="5" type="ORF">SAMN04488112_10530</name>
</gene>
<dbReference type="EMBL" id="FMZA01000005">
    <property type="protein sequence ID" value="SDC24993.1"/>
    <property type="molecule type" value="Genomic_DNA"/>
</dbReference>
<dbReference type="InterPro" id="IPR013024">
    <property type="entry name" value="GGCT-like"/>
</dbReference>
<dbReference type="SUPFAM" id="SSF110857">
    <property type="entry name" value="Gamma-glutamyl cyclotransferase-like"/>
    <property type="match status" value="2"/>
</dbReference>
<dbReference type="GO" id="GO:0061929">
    <property type="term" value="F:gamma-glutamylaminecyclotransferase activity"/>
    <property type="evidence" value="ECO:0007669"/>
    <property type="project" value="InterPro"/>
</dbReference>
<evidence type="ECO:0000256" key="3">
    <source>
        <dbReference type="RuleBase" id="RU367036"/>
    </source>
</evidence>
<dbReference type="OrthoDB" id="8538589at2"/>
<dbReference type="GO" id="GO:0016740">
    <property type="term" value="F:transferase activity"/>
    <property type="evidence" value="ECO:0007669"/>
    <property type="project" value="UniProtKB-KW"/>
</dbReference>
<dbReference type="InterPro" id="IPR036568">
    <property type="entry name" value="GGCT-like_sf"/>
</dbReference>
<evidence type="ECO:0000256" key="1">
    <source>
        <dbReference type="ARBA" id="ARBA00008861"/>
    </source>
</evidence>
<dbReference type="GO" id="GO:0005829">
    <property type="term" value="C:cytosol"/>
    <property type="evidence" value="ECO:0007669"/>
    <property type="project" value="TreeGrafter"/>
</dbReference>
<dbReference type="Pfam" id="PF13772">
    <property type="entry name" value="AIG2_2"/>
    <property type="match status" value="1"/>
</dbReference>
<evidence type="ECO:0000256" key="2">
    <source>
        <dbReference type="PIRSR" id="PIRSR639126-1"/>
    </source>
</evidence>
<evidence type="ECO:0000313" key="5">
    <source>
        <dbReference type="EMBL" id="SDC24993.1"/>
    </source>
</evidence>
<feature type="active site" description="Proton acceptor" evidence="2">
    <location>
        <position position="79"/>
    </location>
</feature>
<dbReference type="CDD" id="cd06661">
    <property type="entry name" value="GGCT_like"/>
    <property type="match status" value="2"/>
</dbReference>
<comment type="similarity">
    <text evidence="1 3">Belongs to the gamma-glutamylcyclotransferase family.</text>
</comment>
<reference evidence="5 6" key="1">
    <citation type="submission" date="2016-10" db="EMBL/GenBank/DDBJ databases">
        <authorList>
            <person name="de Groot N.N."/>
        </authorList>
    </citation>
    <scope>NUCLEOTIDE SEQUENCE [LARGE SCALE GENOMIC DNA]</scope>
    <source>
        <strain evidence="5 6">DSM 45514</strain>
    </source>
</reference>
<name>A0A1G6K243_9BACL</name>
<dbReference type="AlphaFoldDB" id="A0A1G6K243"/>